<dbReference type="HOGENOM" id="CLU_680794_0_0_2"/>
<evidence type="ECO:0000313" key="1">
    <source>
        <dbReference type="EMBL" id="ABU81218.1"/>
    </source>
</evidence>
<dbReference type="Gene3D" id="1.10.220.30">
    <property type="match status" value="1"/>
</dbReference>
<evidence type="ECO:0008006" key="3">
    <source>
        <dbReference type="Google" id="ProtNLM"/>
    </source>
</evidence>
<dbReference type="KEGG" id="iho:Igni_0034"/>
<dbReference type="InterPro" id="IPR027417">
    <property type="entry name" value="P-loop_NTPase"/>
</dbReference>
<evidence type="ECO:0000313" key="2">
    <source>
        <dbReference type="Proteomes" id="UP000000262"/>
    </source>
</evidence>
<dbReference type="STRING" id="453591.Igni_0034"/>
<dbReference type="RefSeq" id="WP_011998070.1">
    <property type="nucleotide sequence ID" value="NC_009776.1"/>
</dbReference>
<dbReference type="eggNOG" id="arCOG04159">
    <property type="taxonomic scope" value="Archaea"/>
</dbReference>
<dbReference type="GeneID" id="5562963"/>
<dbReference type="AlphaFoldDB" id="A8A8G6"/>
<reference evidence="1 2" key="1">
    <citation type="journal article" date="2008" name="Genome Biol.">
        <title>A genomic analysis of the archaeal system Ignicoccus hospitalis-Nanoarchaeum equitans.</title>
        <authorList>
            <person name="Podar M."/>
            <person name="Anderson I."/>
            <person name="Makarova K.S."/>
            <person name="Elkins J.G."/>
            <person name="Ivanova N."/>
            <person name="Wall M.A."/>
            <person name="Lykidis A."/>
            <person name="Mavromatis K."/>
            <person name="Sun H."/>
            <person name="Hudson M.E."/>
            <person name="Chen W."/>
            <person name="Deciu C."/>
            <person name="Hutchison D."/>
            <person name="Eads J.R."/>
            <person name="Anderson A."/>
            <person name="Fernandes F."/>
            <person name="Szeto E."/>
            <person name="Lapidus A."/>
            <person name="Kyrpides N.C."/>
            <person name="Saier M.H.Jr."/>
            <person name="Richardson P.M."/>
            <person name="Rachel R."/>
            <person name="Huber H."/>
            <person name="Eisen J.A."/>
            <person name="Koonin E.V."/>
            <person name="Keller M."/>
            <person name="Stetter K.O."/>
        </authorList>
    </citation>
    <scope>NUCLEOTIDE SEQUENCE [LARGE SCALE GENOMIC DNA]</scope>
    <source>
        <strain evidence="2">KIN4/I / DSM 18386 / JCM 14125</strain>
    </source>
</reference>
<dbReference type="SUPFAM" id="SSF52540">
    <property type="entry name" value="P-loop containing nucleoside triphosphate hydrolases"/>
    <property type="match status" value="1"/>
</dbReference>
<dbReference type="Proteomes" id="UP000000262">
    <property type="component" value="Chromosome"/>
</dbReference>
<name>A8A8G6_IGNH4</name>
<dbReference type="OrthoDB" id="24239at2157"/>
<accession>A8A8G6</accession>
<sequence length="404" mass="45920">MASSTRGALIRSAQSIDIESMGKIVKSYLKCRILEKSCGANHLYVGPPGIGKSETVVEAAKGAAEEAGLKFWEYENSAEPEDYNKAFVMVLFRLDMVKPEDLSGFPLPDKNDKSFDYAIPRWAKVLRKAKAGLVILDEFTNINDDTVLSAAYDIVLSEKVNLYYFRKPVIALGNPPEYSSIARPLPLPLLNRLAVFNVKEPSVDMWCNYMQKRYNDSWAKEVCAFLKSFRDYLIKLPEETELLEPYPTPRSWSSLALALYNAYPDLYDALRSGNKELRKELTTLVSAYVGPEAAHAFVSWAFSKSISVEELIEKPDLVLQLSEDQAALVLQALAHYSHPHWKSRTTKVVKRLLEEPGGTRYVAMLLRFMEPSRRNEFIDYLKSKNKMLLYEIKKKIGGKELFED</sequence>
<organism evidence="1 2">
    <name type="scientific">Ignicoccus hospitalis (strain KIN4/I / DSM 18386 / JCM 14125)</name>
    <dbReference type="NCBI Taxonomy" id="453591"/>
    <lineage>
        <taxon>Archaea</taxon>
        <taxon>Thermoproteota</taxon>
        <taxon>Thermoprotei</taxon>
        <taxon>Desulfurococcales</taxon>
        <taxon>Desulfurococcaceae</taxon>
        <taxon>Ignicoccus</taxon>
    </lineage>
</organism>
<keyword evidence="2" id="KW-1185">Reference proteome</keyword>
<protein>
    <recommendedName>
        <fullName evidence="3">ATPase associated with various cellular activities, AAA_5</fullName>
    </recommendedName>
</protein>
<proteinExistence type="predicted"/>
<dbReference type="Gene3D" id="3.40.50.300">
    <property type="entry name" value="P-loop containing nucleotide triphosphate hydrolases"/>
    <property type="match status" value="1"/>
</dbReference>
<dbReference type="EMBL" id="CP000816">
    <property type="protein sequence ID" value="ABU81218.1"/>
    <property type="molecule type" value="Genomic_DNA"/>
</dbReference>
<gene>
    <name evidence="1" type="ordered locus">Igni_0034</name>
</gene>